<dbReference type="STRING" id="1548.CSCA_2161"/>
<dbReference type="AlphaFoldDB" id="A0A0E3GQW6"/>
<dbReference type="HOGENOM" id="CLU_737132_0_0_9"/>
<organism evidence="2 3">
    <name type="scientific">Clostridium scatologenes</name>
    <dbReference type="NCBI Taxonomy" id="1548"/>
    <lineage>
        <taxon>Bacteria</taxon>
        <taxon>Bacillati</taxon>
        <taxon>Bacillota</taxon>
        <taxon>Clostridia</taxon>
        <taxon>Eubacteriales</taxon>
        <taxon>Clostridiaceae</taxon>
        <taxon>Clostridium</taxon>
    </lineage>
</organism>
<dbReference type="InterPro" id="IPR054254">
    <property type="entry name" value="DUF6985"/>
</dbReference>
<dbReference type="Pfam" id="PF22481">
    <property type="entry name" value="DUF6985"/>
    <property type="match status" value="1"/>
</dbReference>
<dbReference type="EMBL" id="CP009933">
    <property type="protein sequence ID" value="AKA69286.1"/>
    <property type="molecule type" value="Genomic_DNA"/>
</dbReference>
<proteinExistence type="predicted"/>
<sequence>MITNIIKTKYGLEGKVQFKLFNKIIDILMPENIDIKYANLCAESLNNLDEEVVNNLCQYSIDYCNDFCSEVGEETYEFNLLKDVLNYITPVCLIISSPKDKNKIAFHLELNCAWEVEHGLEWTICDGKILYVGSFESEDVWKEISYYKELDWNYVFNKTYCTLKNLPTIDMLKKRLISMSALDIIFSEKEWLRVYTWNPSWDKKSSLAVVDNGGGDTMHIVFSKDGCIIKGFDHESELSPHAQEEFEVWKGIYEDVPKVLLNFLDDEAIEQDDVTFCIWQDEKHKKWQKGKVEIPEGCSDGSDYMLSRIFSVEDYIDWSKTYWELEEELSIEDVEKIFDHQPITEEMIKKLNPDRNIKAAMEEIEKINYPVEYRL</sequence>
<protein>
    <recommendedName>
        <fullName evidence="1">DUF6985 domain-containing protein</fullName>
    </recommendedName>
</protein>
<reference evidence="2 3" key="1">
    <citation type="journal article" date="2015" name="J. Biotechnol.">
        <title>Complete genome sequence of a malodorant-producing acetogen, Clostridium scatologenes ATCC 25775(T).</title>
        <authorList>
            <person name="Zhu Z."/>
            <person name="Guo T."/>
            <person name="Zheng H."/>
            <person name="Song T."/>
            <person name="Ouyang P."/>
            <person name="Xie J."/>
        </authorList>
    </citation>
    <scope>NUCLEOTIDE SEQUENCE [LARGE SCALE GENOMIC DNA]</scope>
    <source>
        <strain evidence="2 3">ATCC 25775</strain>
    </source>
</reference>
<evidence type="ECO:0000259" key="1">
    <source>
        <dbReference type="Pfam" id="PF22481"/>
    </source>
</evidence>
<dbReference type="Proteomes" id="UP000033115">
    <property type="component" value="Chromosome"/>
</dbReference>
<accession>A0A0E3GQW6</accession>
<dbReference type="RefSeq" id="WP_029163233.1">
    <property type="nucleotide sequence ID" value="NZ_CP009933.1"/>
</dbReference>
<dbReference type="KEGG" id="csq:CSCA_2161"/>
<evidence type="ECO:0000313" key="2">
    <source>
        <dbReference type="EMBL" id="AKA69286.1"/>
    </source>
</evidence>
<name>A0A0E3GQW6_CLOSL</name>
<keyword evidence="3" id="KW-1185">Reference proteome</keyword>
<evidence type="ECO:0000313" key="3">
    <source>
        <dbReference type="Proteomes" id="UP000033115"/>
    </source>
</evidence>
<feature type="domain" description="DUF6985" evidence="1">
    <location>
        <begin position="12"/>
        <end position="136"/>
    </location>
</feature>
<gene>
    <name evidence="2" type="ORF">CSCA_2161</name>
</gene>